<accession>A0A1Y2PEN7</accession>
<feature type="chain" id="PRO_5012802139" description="Outer membrane protein beta-barrel domain-containing protein" evidence="2">
    <location>
        <begin position="20"/>
        <end position="159"/>
    </location>
</feature>
<comment type="caution">
    <text evidence="4">The sequence shown here is derived from an EMBL/GenBank/DDBJ whole genome shotgun (WGS) entry which is preliminary data.</text>
</comment>
<sequence length="159" mass="16808">MKKLTFTVLFLILSATAFSQTKLGAQLVYGTNTEFGAGAKAIFSITDKINLSPSINYYFGKSAAGVASTSFFEVNADAHYSFESDDKLTFYPLVGLNYTRSKASVSVLGVSASTSSFGVNLGGGLNYDLSSSITGLIEAKYVLGNLDQAVFTAGVLFNL</sequence>
<feature type="domain" description="Outer membrane protein beta-barrel" evidence="3">
    <location>
        <begin position="21"/>
        <end position="155"/>
    </location>
</feature>
<dbReference type="EMBL" id="LAPZ01000002">
    <property type="protein sequence ID" value="OSY88943.1"/>
    <property type="molecule type" value="Genomic_DNA"/>
</dbReference>
<dbReference type="Gene3D" id="2.40.160.20">
    <property type="match status" value="1"/>
</dbReference>
<gene>
    <name evidence="4" type="ORF">WH52_04570</name>
</gene>
<organism evidence="4 5">
    <name type="scientific">Tenacibaculum holothuriorum</name>
    <dbReference type="NCBI Taxonomy" id="1635173"/>
    <lineage>
        <taxon>Bacteria</taxon>
        <taxon>Pseudomonadati</taxon>
        <taxon>Bacteroidota</taxon>
        <taxon>Flavobacteriia</taxon>
        <taxon>Flavobacteriales</taxon>
        <taxon>Flavobacteriaceae</taxon>
        <taxon>Tenacibaculum</taxon>
    </lineage>
</organism>
<dbReference type="STRING" id="1635173.WH52_04570"/>
<dbReference type="RefSeq" id="WP_086029753.1">
    <property type="nucleotide sequence ID" value="NZ_LAPZ01000002.1"/>
</dbReference>
<dbReference type="InterPro" id="IPR011250">
    <property type="entry name" value="OMP/PagP_B-barrel"/>
</dbReference>
<dbReference type="InterPro" id="IPR027385">
    <property type="entry name" value="Beta-barrel_OMP"/>
</dbReference>
<protein>
    <recommendedName>
        <fullName evidence="3">Outer membrane protein beta-barrel domain-containing protein</fullName>
    </recommendedName>
</protein>
<dbReference type="InParanoid" id="A0A1Y2PEN7"/>
<evidence type="ECO:0000313" key="5">
    <source>
        <dbReference type="Proteomes" id="UP000194221"/>
    </source>
</evidence>
<evidence type="ECO:0000259" key="3">
    <source>
        <dbReference type="Pfam" id="PF13505"/>
    </source>
</evidence>
<reference evidence="4 5" key="1">
    <citation type="submission" date="2015-03" db="EMBL/GenBank/DDBJ databases">
        <title>Genome sequence of Tenacibaculum sp. S2-2, isolated from intestinal microbiota of sea cucumber, Apostichopus japonicas.</title>
        <authorList>
            <person name="Shao Z."/>
            <person name="Wang L."/>
            <person name="Li X."/>
        </authorList>
    </citation>
    <scope>NUCLEOTIDE SEQUENCE [LARGE SCALE GENOMIC DNA]</scope>
    <source>
        <strain evidence="4 5">S2-2</strain>
    </source>
</reference>
<name>A0A1Y2PEN7_9FLAO</name>
<dbReference type="Pfam" id="PF13505">
    <property type="entry name" value="OMP_b-brl"/>
    <property type="match status" value="1"/>
</dbReference>
<keyword evidence="1 2" id="KW-0732">Signal</keyword>
<dbReference type="OrthoDB" id="1163183at2"/>
<feature type="signal peptide" evidence="2">
    <location>
        <begin position="1"/>
        <end position="19"/>
    </location>
</feature>
<dbReference type="Proteomes" id="UP000194221">
    <property type="component" value="Unassembled WGS sequence"/>
</dbReference>
<keyword evidence="5" id="KW-1185">Reference proteome</keyword>
<evidence type="ECO:0000256" key="1">
    <source>
        <dbReference type="ARBA" id="ARBA00022729"/>
    </source>
</evidence>
<dbReference type="AlphaFoldDB" id="A0A1Y2PEN7"/>
<evidence type="ECO:0000313" key="4">
    <source>
        <dbReference type="EMBL" id="OSY88943.1"/>
    </source>
</evidence>
<proteinExistence type="predicted"/>
<evidence type="ECO:0000256" key="2">
    <source>
        <dbReference type="SAM" id="SignalP"/>
    </source>
</evidence>
<dbReference type="SUPFAM" id="SSF56925">
    <property type="entry name" value="OMPA-like"/>
    <property type="match status" value="1"/>
</dbReference>